<sequence length="1377" mass="142132">MTRKGAGVAEAKYYLTILPETRQLESGIKQAADKASRGMTLTPKIDTSGASRAGQQAGRDVQAGMDSQARGGLRRFLNTDGARTAGQQAGSEVNAGLQSANIGRGLGSQLASNLASGAATLGRNVGNVIATGLKATAVVGGTVFAAGLAGALHAGISRLTAIDDAKFKLQGLGNTAEQVQSIMDNALAAVKGTAFGLDEAATTAASAVAAGIKPGQQLTDYLKLVGDTAAIAGTSLADMGAIFNRVQTSGKAFTGDLNQLADRGLPVFQWLQEEYGVSGAALAKMVEKGKVDAATFQRVVAERIGGAAQNMGGSIRGQLSNLKAAYSRFGAELAGPIFSAVSPLTLAFTNAFDKITTAVKPYTEQLTAIIGPWAQDLANKLTAWLDNGGIQKVIDFMGRLVERVQALRTGEGRGDALQSLSDSVGKLGPALQQSGPALDAAGRAFGALWQAISASGPETLSSILVPGLSLLAGALKFLADNASWAVPVLGGLVLTFAGLSAAGRTIAPIITAVNNGFKIINTPILLAQNAAIRGQTAAMTQLTAALGANSVAQGTNTAAQTTNAATTVRGRIATLASAAASRAAAAAQWLWNAALTANPIGLIVAGVAAAGAALWAFFTKTETGRQLWDKIWTGVKAVASSVWDWLKTTWQSVWETIGPTLSRIGQAASVGFSAMGNAIKAVWQFIQPVIAAFGRFYAAVLRLQFNAVVAGFRLLGNVIAWLWRNIAVPAFSAIGTAASVLWSVVGGIWDLFTAAVRLVGAALEWFWQTVAVPAFEAVKGAVEAFWKFAQPIWDLLGGAFDKIGDKLNAVKDVFVSVFGKIKDVVKDAWDSIGGVFDKIGGFFGDLTGGINQAADWLGDVGGHAAGGTVGGSSLSGYAGGGRISGPGTGTSDSIFGFPAMVRVANGEYIVNARSTARFLPLLEAINGGKLPGFAQGGLTPHASEVRTNIMDMWPQITDIGGWRPEDGYGEHSTGNALDVMIPNWNTPEGKALGTAVASWAIKNGDALGLSWAIWRQRIYNPGDTVGRAMEDRGSPTQNHMDHVHLFMNKPVDPKVSLSGPTSPAVKAVGLSSSPGGSGGGSGAARGLSSSTGRGSYTPATNDELRSSADKVYDANNSAKQADQAVEDLRWDIKKAEQKVADLRESEEDTEDAEHDLAKKRRELEDAIEKQRRAHEKAAEAENDDTELRTKGKFKEGKSKSSGDTGGGAADLGKTFVSGVLESIGLDGSLFSNPLEWPTVKSLMAGINFAGGLLAGGDEDSAGGSGGFSDGVAESTGLGGLFKALGGGEQGFTAESGSPKLAPGEFNPAVANNATSVAGSAADALSAFLPAVHTGQGNPPGPVDNSITINNPVGNMPQPWRDQVHAEQNARTRTTHVR</sequence>
<accession>A0A7U0J5Z0</accession>
<feature type="region of interest" description="Disordered" evidence="2">
    <location>
        <begin position="1354"/>
        <end position="1377"/>
    </location>
</feature>
<evidence type="ECO:0000256" key="2">
    <source>
        <dbReference type="SAM" id="MobiDB-lite"/>
    </source>
</evidence>
<feature type="region of interest" description="Disordered" evidence="2">
    <location>
        <begin position="35"/>
        <end position="66"/>
    </location>
</feature>
<dbReference type="EMBL" id="MW435854">
    <property type="protein sequence ID" value="QQV92624.1"/>
    <property type="molecule type" value="Genomic_DNA"/>
</dbReference>
<evidence type="ECO:0000256" key="3">
    <source>
        <dbReference type="SAM" id="Phobius"/>
    </source>
</evidence>
<keyword evidence="3" id="KW-1133">Transmembrane helix</keyword>
<feature type="transmembrane region" description="Helical" evidence="3">
    <location>
        <begin position="600"/>
        <end position="618"/>
    </location>
</feature>
<feature type="domain" description="ARB-07466-like C-terminal" evidence="5">
    <location>
        <begin position="935"/>
        <end position="1040"/>
    </location>
</feature>
<keyword evidence="1" id="KW-1245">Viral tail assembly</keyword>
<feature type="region of interest" description="Disordered" evidence="2">
    <location>
        <begin position="1140"/>
        <end position="1208"/>
    </location>
</feature>
<keyword evidence="1" id="KW-1188">Viral release from host cell</keyword>
<feature type="region of interest" description="Disordered" evidence="2">
    <location>
        <begin position="1052"/>
        <end position="1106"/>
    </location>
</feature>
<feature type="compositionally biased region" description="Basic and acidic residues" evidence="2">
    <location>
        <begin position="1161"/>
        <end position="1200"/>
    </location>
</feature>
<feature type="domain" description="Tape measure protein N-terminal" evidence="4">
    <location>
        <begin position="156"/>
        <end position="333"/>
    </location>
</feature>
<keyword evidence="3" id="KW-0472">Membrane</keyword>
<organism evidence="6 7">
    <name type="scientific">Mycobacterium phage Psycho</name>
    <dbReference type="NCBI Taxonomy" id="2801896"/>
    <lineage>
        <taxon>Viruses</taxon>
        <taxon>Duplodnaviria</taxon>
        <taxon>Heunggongvirae</taxon>
        <taxon>Uroviricota</taxon>
        <taxon>Caudoviricetes</taxon>
        <taxon>Weiservirinae</taxon>
        <taxon>Kratiovirus</taxon>
        <taxon>Kratiovirus larva</taxon>
    </lineage>
</organism>
<evidence type="ECO:0000313" key="6">
    <source>
        <dbReference type="EMBL" id="QQV92624.1"/>
    </source>
</evidence>
<dbReference type="InterPro" id="IPR013491">
    <property type="entry name" value="Tape_meas_N"/>
</dbReference>
<name>A0A7U0J5Z0_9CAUD</name>
<feature type="transmembrane region" description="Helical" evidence="3">
    <location>
        <begin position="730"/>
        <end position="749"/>
    </location>
</feature>
<dbReference type="Pfam" id="PF26571">
    <property type="entry name" value="VldE"/>
    <property type="match status" value="1"/>
</dbReference>
<keyword evidence="3" id="KW-0812">Transmembrane</keyword>
<evidence type="ECO:0000313" key="7">
    <source>
        <dbReference type="Proteomes" id="UP000596294"/>
    </source>
</evidence>
<gene>
    <name evidence="6" type="primary">19</name>
    <name evidence="6" type="ORF">SEA_PSYCHO_19</name>
</gene>
<dbReference type="NCBIfam" id="TIGR02675">
    <property type="entry name" value="tape_meas_nterm"/>
    <property type="match status" value="1"/>
</dbReference>
<proteinExistence type="predicted"/>
<dbReference type="Proteomes" id="UP000596294">
    <property type="component" value="Segment"/>
</dbReference>
<reference evidence="6 7" key="1">
    <citation type="submission" date="2021-01" db="EMBL/GenBank/DDBJ databases">
        <authorList>
            <person name="Adkins J.M."/>
            <person name="Alame N.W."/>
            <person name="Araujo N.S."/>
            <person name="Barry D.R."/>
            <person name="Bauer H.L."/>
            <person name="Bradford C.E."/>
            <person name="Brotman H.R."/>
            <person name="Burns E.M."/>
            <person name="Buzzelli M.D."/>
            <person name="Carp E.J."/>
            <person name="Chee S.B."/>
            <person name="Collins M.F."/>
            <person name="Conover M."/>
            <person name="Cummings J.D."/>
            <person name="Davis J."/>
            <person name="Delaney B.T."/>
            <person name="Dingus R.L."/>
            <person name="Dugan G.R."/>
            <person name="Dunne C.T."/>
            <person name="Duque M.B."/>
            <person name="Elliot A.P."/>
            <person name="Frye E.K."/>
            <person name="Galolo K.M."/>
            <person name="Garton K.N."/>
            <person name="Gauza S.A."/>
            <person name="Gottschalk C.J."/>
            <person name="Guinand F.M."/>
            <person name="Hajibegli N.H."/>
            <person name="Hartnett M.K."/>
            <person name="Helmann J.S."/>
            <person name="High E.M."/>
            <person name="Hope A.S."/>
            <person name="Hudack J.B."/>
            <person name="Iyer S.V."/>
            <person name="Jimenez I.E."/>
            <person name="Kamal N."/>
            <person name="Kinder A.L."/>
            <person name="Klevins C.T."/>
            <person name="Leosk K.S."/>
            <person name="Liu H."/>
            <person name="McDougal R.K."/>
            <person name="Orr E.C."/>
            <person name="Patel P.A."/>
            <person name="Peterman J.R."/>
            <person name="Pham A.T."/>
            <person name="Pham V.A."/>
            <person name="Poudel K."/>
            <person name="Pribaldi J.A."/>
            <person name="Quainoo C.A."/>
            <person name="Rieck M.N."/>
            <person name="Roberts C.J."/>
            <person name="Rowe A.G."/>
            <person name="Rubenstein R.D."/>
            <person name="Runk B.S."/>
            <person name="Sawyer M.A."/>
            <person name="Scott N.C."/>
            <person name="Shackleford A.R."/>
            <person name="Spain M.A."/>
            <person name="Splisgardt G.I."/>
            <person name="Stadsklev R.A."/>
            <person name="Steele C.E."/>
            <person name="Steele B.R."/>
            <person name="Stephens S.E."/>
            <person name="Stevens M.C."/>
            <person name="Swarm H.V."/>
            <person name="Thai R.H."/>
            <person name="Thomas S.D."/>
            <person name="Tolley J.E."/>
            <person name="Tran V.L."/>
            <person name="Turner M."/>
            <person name="Vaden T.J."/>
            <person name="Villar N.M."/>
            <person name="Vonah M.R."/>
            <person name="Voshell S.M."/>
            <person name="Wallace L.A."/>
            <person name="Williams B.L."/>
            <person name="Yi H."/>
            <person name="Yoon J."/>
            <person name="Yu Z."/>
            <person name="Garlena R.A."/>
            <person name="Russell D.A."/>
            <person name="Pope W.H."/>
            <person name="Jacobs-Sera D."/>
            <person name="Hatfull G.F."/>
        </authorList>
    </citation>
    <scope>NUCLEOTIDE SEQUENCE [LARGE SCALE GENOMIC DNA]</scope>
</reference>
<protein>
    <submittedName>
        <fullName evidence="6">Tape measure protein</fullName>
    </submittedName>
</protein>
<evidence type="ECO:0000256" key="1">
    <source>
        <dbReference type="ARBA" id="ARBA00022465"/>
    </source>
</evidence>
<feature type="compositionally biased region" description="Low complexity" evidence="2">
    <location>
        <begin position="1084"/>
        <end position="1095"/>
    </location>
</feature>
<evidence type="ECO:0000259" key="5">
    <source>
        <dbReference type="Pfam" id="PF26571"/>
    </source>
</evidence>
<dbReference type="InterPro" id="IPR058593">
    <property type="entry name" value="ARB_07466-like_C"/>
</dbReference>
<dbReference type="SUPFAM" id="SSF74748">
    <property type="entry name" value="Variable surface antigen VlsE"/>
    <property type="match status" value="1"/>
</dbReference>
<dbReference type="Pfam" id="PF20155">
    <property type="entry name" value="TMP_3"/>
    <property type="match status" value="1"/>
</dbReference>
<feature type="compositionally biased region" description="Acidic residues" evidence="2">
    <location>
        <begin position="1144"/>
        <end position="1153"/>
    </location>
</feature>
<evidence type="ECO:0000259" key="4">
    <source>
        <dbReference type="Pfam" id="PF20155"/>
    </source>
</evidence>
<dbReference type="GO" id="GO:0098003">
    <property type="term" value="P:viral tail assembly"/>
    <property type="evidence" value="ECO:0007669"/>
    <property type="project" value="UniProtKB-KW"/>
</dbReference>